<feature type="transmembrane region" description="Helical" evidence="1">
    <location>
        <begin position="141"/>
        <end position="158"/>
    </location>
</feature>
<reference evidence="2 3" key="1">
    <citation type="submission" date="2019-09" db="EMBL/GenBank/DDBJ databases">
        <title>Phylogeny of genus Pseudoclavibacter and closely related genus.</title>
        <authorList>
            <person name="Li Y."/>
        </authorList>
    </citation>
    <scope>NUCLEOTIDE SEQUENCE [LARGE SCALE GENOMIC DNA]</scope>
    <source>
        <strain evidence="2 3">DSM 23821</strain>
    </source>
</reference>
<accession>A0A7J5BN62</accession>
<keyword evidence="1" id="KW-0812">Transmembrane</keyword>
<feature type="transmembrane region" description="Helical" evidence="1">
    <location>
        <begin position="24"/>
        <end position="44"/>
    </location>
</feature>
<gene>
    <name evidence="2" type="ORF">F8O01_16440</name>
</gene>
<keyword evidence="1" id="KW-1133">Transmembrane helix</keyword>
<feature type="transmembrane region" description="Helical" evidence="1">
    <location>
        <begin position="80"/>
        <end position="100"/>
    </location>
</feature>
<feature type="transmembrane region" description="Helical" evidence="1">
    <location>
        <begin position="178"/>
        <end position="204"/>
    </location>
</feature>
<dbReference type="OrthoDB" id="5126240at2"/>
<protein>
    <submittedName>
        <fullName evidence="2">Uncharacterized protein</fullName>
    </submittedName>
</protein>
<dbReference type="EMBL" id="WBJZ01000029">
    <property type="protein sequence ID" value="KAB1652622.1"/>
    <property type="molecule type" value="Genomic_DNA"/>
</dbReference>
<sequence length="230" mass="23859">MTADVVGPPETTTDRVSPSIWGSMLARAAIAAVIALVIAFTPGHTLTFDLVAFGVLTLGSGVVVVLGTRRARALPGRASVITRGLLSLVVGLVAIMLAALPDARSTATLIWLVAGWAILAGGLWVLTAWQARPARVLARESVLIGPITLVLGVLVALVPPDLYQEYGGLEQVEGAMTATIQIGGLVGGYAAILAVLLAVEAFTLRGAQRRANRNDVRIQNAADEPATEVN</sequence>
<proteinExistence type="predicted"/>
<dbReference type="InterPro" id="IPR005325">
    <property type="entry name" value="DUF308_memb"/>
</dbReference>
<evidence type="ECO:0000256" key="1">
    <source>
        <dbReference type="SAM" id="Phobius"/>
    </source>
</evidence>
<organism evidence="2 3">
    <name type="scientific">Pseudoclavibacter chungangensis</name>
    <dbReference type="NCBI Taxonomy" id="587635"/>
    <lineage>
        <taxon>Bacteria</taxon>
        <taxon>Bacillati</taxon>
        <taxon>Actinomycetota</taxon>
        <taxon>Actinomycetes</taxon>
        <taxon>Micrococcales</taxon>
        <taxon>Microbacteriaceae</taxon>
        <taxon>Pseudoclavibacter</taxon>
    </lineage>
</organism>
<keyword evidence="3" id="KW-1185">Reference proteome</keyword>
<dbReference type="AlphaFoldDB" id="A0A7J5BN62"/>
<keyword evidence="1" id="KW-0472">Membrane</keyword>
<name>A0A7J5BN62_9MICO</name>
<comment type="caution">
    <text evidence="2">The sequence shown here is derived from an EMBL/GenBank/DDBJ whole genome shotgun (WGS) entry which is preliminary data.</text>
</comment>
<feature type="transmembrane region" description="Helical" evidence="1">
    <location>
        <begin position="50"/>
        <end position="68"/>
    </location>
</feature>
<dbReference type="RefSeq" id="WP_158041997.1">
    <property type="nucleotide sequence ID" value="NZ_JACCFV010000001.1"/>
</dbReference>
<dbReference type="Proteomes" id="UP000467240">
    <property type="component" value="Unassembled WGS sequence"/>
</dbReference>
<dbReference type="Pfam" id="PF03729">
    <property type="entry name" value="DUF308"/>
    <property type="match status" value="1"/>
</dbReference>
<feature type="transmembrane region" description="Helical" evidence="1">
    <location>
        <begin position="106"/>
        <end position="129"/>
    </location>
</feature>
<evidence type="ECO:0000313" key="3">
    <source>
        <dbReference type="Proteomes" id="UP000467240"/>
    </source>
</evidence>
<evidence type="ECO:0000313" key="2">
    <source>
        <dbReference type="EMBL" id="KAB1652622.1"/>
    </source>
</evidence>